<feature type="transmembrane region" description="Helical" evidence="1">
    <location>
        <begin position="116"/>
        <end position="135"/>
    </location>
</feature>
<proteinExistence type="predicted"/>
<evidence type="ECO:0000256" key="1">
    <source>
        <dbReference type="SAM" id="Phobius"/>
    </source>
</evidence>
<evidence type="ECO:0000313" key="4">
    <source>
        <dbReference type="EMBL" id="CAL4774499.1"/>
    </source>
</evidence>
<keyword evidence="1" id="KW-0812">Transmembrane</keyword>
<dbReference type="Proteomes" id="UP001152797">
    <property type="component" value="Unassembled WGS sequence"/>
</dbReference>
<keyword evidence="4" id="KW-0645">Protease</keyword>
<dbReference type="GO" id="GO:0008233">
    <property type="term" value="F:peptidase activity"/>
    <property type="evidence" value="ECO:0007669"/>
    <property type="project" value="UniProtKB-KW"/>
</dbReference>
<protein>
    <submittedName>
        <fullName evidence="4">Protease PrsW</fullName>
    </submittedName>
</protein>
<dbReference type="EMBL" id="CAMXCT030001141">
    <property type="protein sequence ID" value="CAL4774499.1"/>
    <property type="molecule type" value="Genomic_DNA"/>
</dbReference>
<dbReference type="EMBL" id="CAMXCT010001141">
    <property type="protein sequence ID" value="CAI3987187.1"/>
    <property type="molecule type" value="Genomic_DNA"/>
</dbReference>
<dbReference type="OrthoDB" id="10017393at2759"/>
<dbReference type="PANTHER" id="PTHR36844:SF1">
    <property type="entry name" value="PROTEASE PRSW"/>
    <property type="match status" value="1"/>
</dbReference>
<dbReference type="InterPro" id="IPR026898">
    <property type="entry name" value="PrsW"/>
</dbReference>
<feature type="transmembrane region" description="Helical" evidence="1">
    <location>
        <begin position="324"/>
        <end position="344"/>
    </location>
</feature>
<gene>
    <name evidence="2" type="ORF">C1SCF055_LOCUS14479</name>
</gene>
<evidence type="ECO:0000313" key="3">
    <source>
        <dbReference type="EMBL" id="CAL1140562.1"/>
    </source>
</evidence>
<dbReference type="PANTHER" id="PTHR36844">
    <property type="entry name" value="PROTEASE PRSW"/>
    <property type="match status" value="1"/>
</dbReference>
<keyword evidence="5" id="KW-1185">Reference proteome</keyword>
<feature type="transmembrane region" description="Helical" evidence="1">
    <location>
        <begin position="292"/>
        <end position="312"/>
    </location>
</feature>
<reference evidence="3" key="2">
    <citation type="submission" date="2024-04" db="EMBL/GenBank/DDBJ databases">
        <authorList>
            <person name="Chen Y."/>
            <person name="Shah S."/>
            <person name="Dougan E. K."/>
            <person name="Thang M."/>
            <person name="Chan C."/>
        </authorList>
    </citation>
    <scope>NUCLEOTIDE SEQUENCE [LARGE SCALE GENOMIC DNA]</scope>
</reference>
<reference evidence="2" key="1">
    <citation type="submission" date="2022-10" db="EMBL/GenBank/DDBJ databases">
        <authorList>
            <person name="Chen Y."/>
            <person name="Dougan E. K."/>
            <person name="Chan C."/>
            <person name="Rhodes N."/>
            <person name="Thang M."/>
        </authorList>
    </citation>
    <scope>NUCLEOTIDE SEQUENCE</scope>
</reference>
<dbReference type="AlphaFoldDB" id="A0A9P1FUU9"/>
<dbReference type="Pfam" id="PF13367">
    <property type="entry name" value="PrsW-protease"/>
    <property type="match status" value="1"/>
</dbReference>
<dbReference type="GO" id="GO:0006508">
    <property type="term" value="P:proteolysis"/>
    <property type="evidence" value="ECO:0007669"/>
    <property type="project" value="UniProtKB-KW"/>
</dbReference>
<evidence type="ECO:0000313" key="2">
    <source>
        <dbReference type="EMBL" id="CAI3987187.1"/>
    </source>
</evidence>
<keyword evidence="1" id="KW-0472">Membrane</keyword>
<accession>A0A9P1FUU9</accession>
<keyword evidence="1" id="KW-1133">Transmembrane helix</keyword>
<organism evidence="2">
    <name type="scientific">Cladocopium goreaui</name>
    <dbReference type="NCBI Taxonomy" id="2562237"/>
    <lineage>
        <taxon>Eukaryota</taxon>
        <taxon>Sar</taxon>
        <taxon>Alveolata</taxon>
        <taxon>Dinophyceae</taxon>
        <taxon>Suessiales</taxon>
        <taxon>Symbiodiniaceae</taxon>
        <taxon>Cladocopium</taxon>
    </lineage>
</organism>
<comment type="caution">
    <text evidence="2">The sequence shown here is derived from an EMBL/GenBank/DDBJ whole genome shotgun (WGS) entry which is preliminary data.</text>
</comment>
<keyword evidence="4" id="KW-0378">Hydrolase</keyword>
<feature type="transmembrane region" description="Helical" evidence="1">
    <location>
        <begin position="147"/>
        <end position="167"/>
    </location>
</feature>
<sequence length="582" mass="62921">MGHAELSRVTPDSEPEAGVLQSVTLRPPDGVRPHEVFEVFPGGRQLLVKLPVGAEVITAYYQADDHGILQPSGPPLAPVSFFTGSCMTGGLGVLLVLCFFTMLCVLPYVLLPALGLALLSIVPIIVFGIFVRFQFADSVRILQMVTSFFEAIAWFIPLVGIILVIYFPVGWQDWVSNCDVDVSTVDLSQIDTECLGKRAIQAYLMTAFLEELLKFLCVRRLLWFAFVTDSWALCCYGGAAGLGFAALENALYVGGGSLATALLRAGTAVPNHLMYGLLHGAFLSRRRFGHGGGRFSCCTSLLSPFLPMFLHGSHNFSIALCQYVNLWLGLAIMACVALTAVIILRLSMRNLEAQVNVQDLIDAKVVEAPACCFCCQGVCGWPVVWPPGAPVLAQLESEWCISHGLLRGLGNRTFELSDGGDKTQEAMVSTSLVGAATRNVFFETVIDQSTQDFRIGLRRGAETWTLSPAGFFHNNEQVEARPVSTECTIGCLLDWDASSLSFTEDGHELLSCTVDPAGPVGPAGPGQWILEWRAAGRLGIRLEHFQHSPEIDVQPLKQVSSQPGVGPVVGQVVGVILSESDE</sequence>
<evidence type="ECO:0000313" key="5">
    <source>
        <dbReference type="Proteomes" id="UP001152797"/>
    </source>
</evidence>
<name>A0A9P1FUU9_9DINO</name>
<feature type="transmembrane region" description="Helical" evidence="1">
    <location>
        <begin position="221"/>
        <end position="247"/>
    </location>
</feature>
<dbReference type="EMBL" id="CAMXCT020001141">
    <property type="protein sequence ID" value="CAL1140562.1"/>
    <property type="molecule type" value="Genomic_DNA"/>
</dbReference>